<evidence type="ECO:0000313" key="2">
    <source>
        <dbReference type="EMBL" id="ETO22784.1"/>
    </source>
</evidence>
<proteinExistence type="predicted"/>
<protein>
    <submittedName>
        <fullName evidence="2">Uncharacterized protein</fullName>
    </submittedName>
</protein>
<organism evidence="2 3">
    <name type="scientific">Reticulomyxa filosa</name>
    <dbReference type="NCBI Taxonomy" id="46433"/>
    <lineage>
        <taxon>Eukaryota</taxon>
        <taxon>Sar</taxon>
        <taxon>Rhizaria</taxon>
        <taxon>Retaria</taxon>
        <taxon>Foraminifera</taxon>
        <taxon>Monothalamids</taxon>
        <taxon>Reticulomyxidae</taxon>
        <taxon>Reticulomyxa</taxon>
    </lineage>
</organism>
<dbReference type="Proteomes" id="UP000023152">
    <property type="component" value="Unassembled WGS sequence"/>
</dbReference>
<dbReference type="AlphaFoldDB" id="X6NAI8"/>
<sequence length="716" mass="81957">MSHNLTLNSPIVMDESFTHSTDGEVSSPSTTSLPMLGFRDEFLMIGGGEKVSKEERAMLNRMEERKKKDAVQVSVRKEETQVGTDMNVLHYEEAANIFNTFGKNGRIKNGIALSRACLVYKTAWELPEEKGRVLPSRVIRHFKHCLPSSKSSVVTKNSKTMQPSPKASINIKVKDKDKDKDKIKKKEPILSKVSITTNNNDNVTKSLVALANHAKLNPLDKLATNPKFFNPRRTIHISSTNAHSKHSLNKHRAPLTDLFPLSSQDTTAITNANTTASDNDNLKNDSTITAFDWANNNATQRIRADSVDSVHSNSHRFQHDTPQDVPIRRFSTELRYFLPNEETVKEEYNSENRTDTRIVIDNKESVHQIEKEKDNGIITKRVIGIKRERKRKRKKRDDNKKMEIISDTQTSTIDTSSSATNTHEAIDVNEKKQINANSVIPLNNSKKRRRQSLVSSTEIPQEILVPIIPVVKHLENTLSHEDLEQQDWDEDDSHVDGYHRHHTRTKSLDSGLDQLPLESIQLFSPSFESSRAHPFDFVPFDDPSKDELKRSVNSFAAVYTYNNNVNHATESEILERAQTLPDQKSKERKLASIRKLKSNGRDQKKKRGRKEKEGKGQQQQRGQEQDEKGNEGQPGHVLSPPQWYSHSQRNKKIQFALAALGLLDKESQEEMEKAQERERKEKEERKKKQRLKKELETQKKENEKQFKSMSDLTKTF</sequence>
<feature type="compositionally biased region" description="Basic and acidic residues" evidence="1">
    <location>
        <begin position="663"/>
        <end position="706"/>
    </location>
</feature>
<feature type="region of interest" description="Disordered" evidence="1">
    <location>
        <begin position="662"/>
        <end position="716"/>
    </location>
</feature>
<keyword evidence="3" id="KW-1185">Reference proteome</keyword>
<feature type="region of interest" description="Disordered" evidence="1">
    <location>
        <begin position="578"/>
        <end position="650"/>
    </location>
</feature>
<name>X6NAI8_RETFI</name>
<feature type="compositionally biased region" description="Polar residues" evidence="1">
    <location>
        <begin position="707"/>
        <end position="716"/>
    </location>
</feature>
<feature type="compositionally biased region" description="Low complexity" evidence="1">
    <location>
        <begin position="405"/>
        <end position="420"/>
    </location>
</feature>
<feature type="compositionally biased region" description="Basic residues" evidence="1">
    <location>
        <begin position="591"/>
        <end position="609"/>
    </location>
</feature>
<evidence type="ECO:0000313" key="3">
    <source>
        <dbReference type="Proteomes" id="UP000023152"/>
    </source>
</evidence>
<comment type="caution">
    <text evidence="2">The sequence shown here is derived from an EMBL/GenBank/DDBJ whole genome shotgun (WGS) entry which is preliminary data.</text>
</comment>
<evidence type="ECO:0000256" key="1">
    <source>
        <dbReference type="SAM" id="MobiDB-lite"/>
    </source>
</evidence>
<accession>X6NAI8</accession>
<dbReference type="EMBL" id="ASPP01010478">
    <property type="protein sequence ID" value="ETO22784.1"/>
    <property type="molecule type" value="Genomic_DNA"/>
</dbReference>
<gene>
    <name evidence="2" type="ORF">RFI_14409</name>
</gene>
<feature type="non-terminal residue" evidence="2">
    <location>
        <position position="716"/>
    </location>
</feature>
<feature type="region of interest" description="Disordered" evidence="1">
    <location>
        <begin position="388"/>
        <end position="430"/>
    </location>
</feature>
<reference evidence="2 3" key="1">
    <citation type="journal article" date="2013" name="Curr. Biol.">
        <title>The Genome of the Foraminiferan Reticulomyxa filosa.</title>
        <authorList>
            <person name="Glockner G."/>
            <person name="Hulsmann N."/>
            <person name="Schleicher M."/>
            <person name="Noegel A.A."/>
            <person name="Eichinger L."/>
            <person name="Gallinger C."/>
            <person name="Pawlowski J."/>
            <person name="Sierra R."/>
            <person name="Euteneuer U."/>
            <person name="Pillet L."/>
            <person name="Moustafa A."/>
            <person name="Platzer M."/>
            <person name="Groth M."/>
            <person name="Szafranski K."/>
            <person name="Schliwa M."/>
        </authorList>
    </citation>
    <scope>NUCLEOTIDE SEQUENCE [LARGE SCALE GENOMIC DNA]</scope>
</reference>